<evidence type="ECO:0000313" key="3">
    <source>
        <dbReference type="Proteomes" id="UP000054783"/>
    </source>
</evidence>
<proteinExistence type="predicted"/>
<organism evidence="2 3">
    <name type="scientific">Trichinella patagoniensis</name>
    <dbReference type="NCBI Taxonomy" id="990121"/>
    <lineage>
        <taxon>Eukaryota</taxon>
        <taxon>Metazoa</taxon>
        <taxon>Ecdysozoa</taxon>
        <taxon>Nematoda</taxon>
        <taxon>Enoplea</taxon>
        <taxon>Dorylaimia</taxon>
        <taxon>Trichinellida</taxon>
        <taxon>Trichinellidae</taxon>
        <taxon>Trichinella</taxon>
    </lineage>
</organism>
<accession>A0A0V0Z9I8</accession>
<feature type="region of interest" description="Disordered" evidence="1">
    <location>
        <begin position="19"/>
        <end position="46"/>
    </location>
</feature>
<evidence type="ECO:0000256" key="1">
    <source>
        <dbReference type="SAM" id="MobiDB-lite"/>
    </source>
</evidence>
<protein>
    <submittedName>
        <fullName evidence="2">Uncharacterized protein</fullName>
    </submittedName>
</protein>
<name>A0A0V0Z9I8_9BILA</name>
<comment type="caution">
    <text evidence="2">The sequence shown here is derived from an EMBL/GenBank/DDBJ whole genome shotgun (WGS) entry which is preliminary data.</text>
</comment>
<sequence>MPIRISITSGVPCRCPISGGVPARAPSERSPLAGPCHRPEGSRAPSPRCLRLVDLSFQPLQAETPLSSISAPSAHDFPES</sequence>
<dbReference type="OrthoDB" id="10557935at2759"/>
<dbReference type="EMBL" id="JYDQ01000285">
    <property type="protein sequence ID" value="KRY09199.1"/>
    <property type="molecule type" value="Genomic_DNA"/>
</dbReference>
<evidence type="ECO:0000313" key="2">
    <source>
        <dbReference type="EMBL" id="KRY09199.1"/>
    </source>
</evidence>
<dbReference type="Proteomes" id="UP000054783">
    <property type="component" value="Unassembled WGS sequence"/>
</dbReference>
<keyword evidence="3" id="KW-1185">Reference proteome</keyword>
<reference evidence="2 3" key="1">
    <citation type="submission" date="2015-01" db="EMBL/GenBank/DDBJ databases">
        <title>Evolution of Trichinella species and genotypes.</title>
        <authorList>
            <person name="Korhonen P.K."/>
            <person name="Edoardo P."/>
            <person name="Giuseppe L.R."/>
            <person name="Gasser R.B."/>
        </authorList>
    </citation>
    <scope>NUCLEOTIDE SEQUENCE [LARGE SCALE GENOMIC DNA]</scope>
    <source>
        <strain evidence="2">ISS2496</strain>
    </source>
</reference>
<gene>
    <name evidence="2" type="ORF">T12_10831</name>
</gene>
<dbReference type="AlphaFoldDB" id="A0A0V0Z9I8"/>